<name>A0ABQ9VWR3_SAGOE</name>
<evidence type="ECO:0000313" key="2">
    <source>
        <dbReference type="Proteomes" id="UP001266305"/>
    </source>
</evidence>
<dbReference type="Proteomes" id="UP001266305">
    <property type="component" value="Unassembled WGS sequence"/>
</dbReference>
<comment type="caution">
    <text evidence="1">The sequence shown here is derived from an EMBL/GenBank/DDBJ whole genome shotgun (WGS) entry which is preliminary data.</text>
</comment>
<dbReference type="EMBL" id="JASSZA010000004">
    <property type="protein sequence ID" value="KAK2113807.1"/>
    <property type="molecule type" value="Genomic_DNA"/>
</dbReference>
<reference evidence="1 2" key="1">
    <citation type="submission" date="2023-05" db="EMBL/GenBank/DDBJ databases">
        <title>B98-5 Cell Line De Novo Hybrid Assembly: An Optical Mapping Approach.</title>
        <authorList>
            <person name="Kananen K."/>
            <person name="Auerbach J.A."/>
            <person name="Kautto E."/>
            <person name="Blachly J.S."/>
        </authorList>
    </citation>
    <scope>NUCLEOTIDE SEQUENCE [LARGE SCALE GENOMIC DNA]</scope>
    <source>
        <strain evidence="1">B95-8</strain>
        <tissue evidence="1">Cell line</tissue>
    </source>
</reference>
<accession>A0ABQ9VWR3</accession>
<keyword evidence="2" id="KW-1185">Reference proteome</keyword>
<gene>
    <name evidence="1" type="ORF">P7K49_008073</name>
</gene>
<proteinExistence type="predicted"/>
<protein>
    <submittedName>
        <fullName evidence="1">Uncharacterized protein</fullName>
    </submittedName>
</protein>
<evidence type="ECO:0000313" key="1">
    <source>
        <dbReference type="EMBL" id="KAK2113807.1"/>
    </source>
</evidence>
<organism evidence="1 2">
    <name type="scientific">Saguinus oedipus</name>
    <name type="common">Cotton-top tamarin</name>
    <name type="synonym">Oedipomidas oedipus</name>
    <dbReference type="NCBI Taxonomy" id="9490"/>
    <lineage>
        <taxon>Eukaryota</taxon>
        <taxon>Metazoa</taxon>
        <taxon>Chordata</taxon>
        <taxon>Craniata</taxon>
        <taxon>Vertebrata</taxon>
        <taxon>Euteleostomi</taxon>
        <taxon>Mammalia</taxon>
        <taxon>Eutheria</taxon>
        <taxon>Euarchontoglires</taxon>
        <taxon>Primates</taxon>
        <taxon>Haplorrhini</taxon>
        <taxon>Platyrrhini</taxon>
        <taxon>Cebidae</taxon>
        <taxon>Callitrichinae</taxon>
        <taxon>Saguinus</taxon>
    </lineage>
</organism>
<sequence length="286" mass="32136">MAYRRPESLYSHDPTPAWQAQWLTAKVVSVIDSWPFVQCIAQNNEERDQVTEPRTLWWNYEQKENKFTKGKNTLSENAFFLKEVINSTITRVQTIPIPELCSRSVTVESLGVFFFFPSGNHQLDKHDAYDTKFPNSLASRLSGMALRIIYSKHKIKVSEDDLEKLILIKWCVLETIRLRAPGVITRKVVEPVEILNQLQTSFMLFISLAVAAAATGTSCLFPVASGNSVTQDLFEVPLPLLTCFVGCNSQQPPSHDHRSTATEEDFAVGRGRAVVILTEGLSLCCP</sequence>